<evidence type="ECO:0000313" key="2">
    <source>
        <dbReference type="EMBL" id="KAI8033231.1"/>
    </source>
</evidence>
<feature type="region of interest" description="Disordered" evidence="1">
    <location>
        <begin position="48"/>
        <end position="68"/>
    </location>
</feature>
<protein>
    <submittedName>
        <fullName evidence="2">Uncharacterized protein</fullName>
    </submittedName>
</protein>
<accession>A0A9Q0BIK2</accession>
<comment type="caution">
    <text evidence="2">The sequence shown here is derived from an EMBL/GenBank/DDBJ whole genome shotgun (WGS) entry which is preliminary data.</text>
</comment>
<reference evidence="2" key="1">
    <citation type="journal article" date="2023" name="Genome Biol. Evol.">
        <title>Long-read-based Genome Assembly of Drosophila gunungcola Reveals Fewer Chemosensory Genes in Flower-breeding Species.</title>
        <authorList>
            <person name="Negi A."/>
            <person name="Liao B.Y."/>
            <person name="Yeh S.D."/>
        </authorList>
    </citation>
    <scope>NUCLEOTIDE SEQUENCE</scope>
    <source>
        <strain evidence="2">Sukarami</strain>
    </source>
</reference>
<name>A0A9Q0BIK2_9MUSC</name>
<evidence type="ECO:0000313" key="3">
    <source>
        <dbReference type="Proteomes" id="UP001059596"/>
    </source>
</evidence>
<dbReference type="AlphaFoldDB" id="A0A9Q0BIK2"/>
<gene>
    <name evidence="2" type="ORF">M5D96_014020</name>
</gene>
<dbReference type="Proteomes" id="UP001059596">
    <property type="component" value="Unassembled WGS sequence"/>
</dbReference>
<evidence type="ECO:0000256" key="1">
    <source>
        <dbReference type="SAM" id="MobiDB-lite"/>
    </source>
</evidence>
<dbReference type="EMBL" id="JAMKOV010000163">
    <property type="protein sequence ID" value="KAI8033231.1"/>
    <property type="molecule type" value="Genomic_DNA"/>
</dbReference>
<proteinExistence type="predicted"/>
<keyword evidence="3" id="KW-1185">Reference proteome</keyword>
<organism evidence="2 3">
    <name type="scientific">Drosophila gunungcola</name>
    <name type="common">fruit fly</name>
    <dbReference type="NCBI Taxonomy" id="103775"/>
    <lineage>
        <taxon>Eukaryota</taxon>
        <taxon>Metazoa</taxon>
        <taxon>Ecdysozoa</taxon>
        <taxon>Arthropoda</taxon>
        <taxon>Hexapoda</taxon>
        <taxon>Insecta</taxon>
        <taxon>Pterygota</taxon>
        <taxon>Neoptera</taxon>
        <taxon>Endopterygota</taxon>
        <taxon>Diptera</taxon>
        <taxon>Brachycera</taxon>
        <taxon>Muscomorpha</taxon>
        <taxon>Ephydroidea</taxon>
        <taxon>Drosophilidae</taxon>
        <taxon>Drosophila</taxon>
        <taxon>Sophophora</taxon>
    </lineage>
</organism>
<sequence length="125" mass="14582">MDFIFNNLIRILANLTIWESLFAELQQHEIFELEDSLADNSFTESESFEGNEMIGVEDGLDDNSYTESESYEDEMELDSLGDSIFTESEDDEIVEQGHSFENNYYTDSDYTCSDDDNIEDWLCRF</sequence>